<evidence type="ECO:0000313" key="2">
    <source>
        <dbReference type="Proteomes" id="UP000028545"/>
    </source>
</evidence>
<name>A0A084G7I8_PSEDA</name>
<dbReference type="OrthoDB" id="5304511at2759"/>
<evidence type="ECO:0008006" key="3">
    <source>
        <dbReference type="Google" id="ProtNLM"/>
    </source>
</evidence>
<gene>
    <name evidence="1" type="ORF">SAPIO_CDS4744</name>
</gene>
<protein>
    <recommendedName>
        <fullName evidence="3">F-box domain-containing protein</fullName>
    </recommendedName>
</protein>
<reference evidence="1 2" key="1">
    <citation type="journal article" date="2014" name="Genome Announc.">
        <title>Draft genome sequence of the pathogenic fungus Scedosporium apiospermum.</title>
        <authorList>
            <person name="Vandeputte P."/>
            <person name="Ghamrawi S."/>
            <person name="Rechenmann M."/>
            <person name="Iltis A."/>
            <person name="Giraud S."/>
            <person name="Fleury M."/>
            <person name="Thornton C."/>
            <person name="Delhaes L."/>
            <person name="Meyer W."/>
            <person name="Papon N."/>
            <person name="Bouchara J.P."/>
        </authorList>
    </citation>
    <scope>NUCLEOTIDE SEQUENCE [LARGE SCALE GENOMIC DNA]</scope>
    <source>
        <strain evidence="1 2">IHEM 14462</strain>
    </source>
</reference>
<organism evidence="1 2">
    <name type="scientific">Pseudallescheria apiosperma</name>
    <name type="common">Scedosporium apiospermum</name>
    <dbReference type="NCBI Taxonomy" id="563466"/>
    <lineage>
        <taxon>Eukaryota</taxon>
        <taxon>Fungi</taxon>
        <taxon>Dikarya</taxon>
        <taxon>Ascomycota</taxon>
        <taxon>Pezizomycotina</taxon>
        <taxon>Sordariomycetes</taxon>
        <taxon>Hypocreomycetidae</taxon>
        <taxon>Microascales</taxon>
        <taxon>Microascaceae</taxon>
        <taxon>Scedosporium</taxon>
    </lineage>
</organism>
<evidence type="ECO:0000313" key="1">
    <source>
        <dbReference type="EMBL" id="KEZ43300.1"/>
    </source>
</evidence>
<proteinExistence type="predicted"/>
<dbReference type="HOGENOM" id="CLU_035834_0_0_1"/>
<dbReference type="GeneID" id="27723816"/>
<dbReference type="Proteomes" id="UP000028545">
    <property type="component" value="Unassembled WGS sequence"/>
</dbReference>
<accession>A0A084G7I8</accession>
<dbReference type="AlphaFoldDB" id="A0A084G7I8"/>
<dbReference type="RefSeq" id="XP_016643099.1">
    <property type="nucleotide sequence ID" value="XM_016787220.1"/>
</dbReference>
<comment type="caution">
    <text evidence="1">The sequence shown here is derived from an EMBL/GenBank/DDBJ whole genome shotgun (WGS) entry which is preliminary data.</text>
</comment>
<dbReference type="KEGG" id="sapo:SAPIO_CDS4744"/>
<dbReference type="VEuPathDB" id="FungiDB:SAPIO_CDS4744"/>
<sequence>MLIDCDIWDIFKPGPNWESLPLVLVSEVLRYLPTLNDLRAVVTASPNAKAAYDDDKRRVLLDIMTRQFGTEVMLSMYFHAKAAQFRASSRDVGGDNGVAEAFLTLAGYGVRNKKTVLRSCTLEDVIRMQQSYIHVVRLAATRIFAGFLRELPLDHRPTVIEERRILCALYRLDIWAMMFSEDYEDSRDDPRTRRMRPARILHLFFGLFHPWEAESVACVHEYLASYYNKVFWRIKLAPLLAECEDNEGVIVRWASTDCEYTESRRWYPSEDYIACNLWKQKMIRMGLRRFTALLSGDLKPLNVLDFADAGAPLDETFGKQTFRKIRFPDIRDRWEKTEQAMEFKGDAEDLPPLGWVALWDQRWSMSWGPATPDFVRAKGYTFWDATTLVDSGLLPYLQNMRVFRIPDVEQTW</sequence>
<dbReference type="EMBL" id="JOWA01000094">
    <property type="protein sequence ID" value="KEZ43300.1"/>
    <property type="molecule type" value="Genomic_DNA"/>
</dbReference>
<keyword evidence="2" id="KW-1185">Reference proteome</keyword>